<proteinExistence type="inferred from homology"/>
<dbReference type="NCBIfam" id="NF003361">
    <property type="entry name" value="PRK04435.1"/>
    <property type="match status" value="1"/>
</dbReference>
<dbReference type="PROSITE" id="PS51671">
    <property type="entry name" value="ACT"/>
    <property type="match status" value="1"/>
</dbReference>
<dbReference type="InterPro" id="IPR002912">
    <property type="entry name" value="ACT_dom"/>
</dbReference>
<sequence length="148" mass="16421">MKIDMTGVYLVREEILPKAIKKTILAKELLHSGEVRTVNEAVVKANLSRSAYYKYKDYVYSFFEATRDKIVTLSILLRHRSGTLQSVLQVIAEEGGNVMTINQGLPARGAATVNISLETTKLRDGLQTLLEKVDVVDGVERLEVVGQA</sequence>
<comment type="similarity">
    <text evidence="1">Belongs to the UPF0735 family.</text>
</comment>
<dbReference type="InterPro" id="IPR045865">
    <property type="entry name" value="ACT-like_dom_sf"/>
</dbReference>
<comment type="caution">
    <text evidence="3">The sequence shown here is derived from an EMBL/GenBank/DDBJ whole genome shotgun (WGS) entry which is preliminary data.</text>
</comment>
<evidence type="ECO:0000259" key="2">
    <source>
        <dbReference type="PROSITE" id="PS51671"/>
    </source>
</evidence>
<organism evidence="3 4">
    <name type="scientific">Selenomonas dianae</name>
    <dbReference type="NCBI Taxonomy" id="135079"/>
    <lineage>
        <taxon>Bacteria</taxon>
        <taxon>Bacillati</taxon>
        <taxon>Bacillota</taxon>
        <taxon>Negativicutes</taxon>
        <taxon>Selenomonadales</taxon>
        <taxon>Selenomonadaceae</taxon>
        <taxon>Selenomonas</taxon>
    </lineage>
</organism>
<dbReference type="Gene3D" id="3.30.70.260">
    <property type="match status" value="1"/>
</dbReference>
<dbReference type="RefSeq" id="WP_304988258.1">
    <property type="nucleotide sequence ID" value="NZ_BAAACR010000004.1"/>
</dbReference>
<evidence type="ECO:0000313" key="4">
    <source>
        <dbReference type="Proteomes" id="UP001500399"/>
    </source>
</evidence>
<accession>A0ABN0SZA5</accession>
<feature type="domain" description="ACT" evidence="2">
    <location>
        <begin position="72"/>
        <end position="147"/>
    </location>
</feature>
<dbReference type="Pfam" id="PF13291">
    <property type="entry name" value="ACT_4"/>
    <property type="match status" value="1"/>
</dbReference>
<dbReference type="Proteomes" id="UP001500399">
    <property type="component" value="Unassembled WGS sequence"/>
</dbReference>
<name>A0ABN0SZA5_9FIRM</name>
<dbReference type="PIRSF" id="PIRSF025624">
    <property type="entry name" value="ACT_PheB"/>
    <property type="match status" value="1"/>
</dbReference>
<keyword evidence="4" id="KW-1185">Reference proteome</keyword>
<evidence type="ECO:0000313" key="3">
    <source>
        <dbReference type="EMBL" id="GAA0207272.1"/>
    </source>
</evidence>
<gene>
    <name evidence="3" type="ORF">GCM10008919_08180</name>
</gene>
<dbReference type="SUPFAM" id="SSF55021">
    <property type="entry name" value="ACT-like"/>
    <property type="match status" value="1"/>
</dbReference>
<dbReference type="InterPro" id="IPR008310">
    <property type="entry name" value="UPF0735_ACT_dom-cont"/>
</dbReference>
<reference evidence="3 4" key="1">
    <citation type="journal article" date="2019" name="Int. J. Syst. Evol. Microbiol.">
        <title>The Global Catalogue of Microorganisms (GCM) 10K type strain sequencing project: providing services to taxonomists for standard genome sequencing and annotation.</title>
        <authorList>
            <consortium name="The Broad Institute Genomics Platform"/>
            <consortium name="The Broad Institute Genome Sequencing Center for Infectious Disease"/>
            <person name="Wu L."/>
            <person name="Ma J."/>
        </authorList>
    </citation>
    <scope>NUCLEOTIDE SEQUENCE [LARGE SCALE GENOMIC DNA]</scope>
    <source>
        <strain evidence="3 4">JCM 8542</strain>
    </source>
</reference>
<dbReference type="HAMAP" id="MF_00707">
    <property type="entry name" value="UPF0735"/>
    <property type="match status" value="1"/>
</dbReference>
<evidence type="ECO:0000256" key="1">
    <source>
        <dbReference type="HAMAP-Rule" id="MF_00707"/>
    </source>
</evidence>
<dbReference type="EMBL" id="BAAACR010000004">
    <property type="protein sequence ID" value="GAA0207272.1"/>
    <property type="molecule type" value="Genomic_DNA"/>
</dbReference>
<protein>
    <recommendedName>
        <fullName evidence="1">UPF0735 ACT domain-containing protein GCM10008919_08180</fullName>
    </recommendedName>
</protein>